<feature type="transmembrane region" description="Helical" evidence="8">
    <location>
        <begin position="77"/>
        <end position="99"/>
    </location>
</feature>
<feature type="transmembrane region" description="Helical" evidence="8">
    <location>
        <begin position="45"/>
        <end position="65"/>
    </location>
</feature>
<dbReference type="PROSITE" id="PS50850">
    <property type="entry name" value="MFS"/>
    <property type="match status" value="1"/>
</dbReference>
<proteinExistence type="predicted"/>
<dbReference type="PRINTS" id="PR01035">
    <property type="entry name" value="TCRTETA"/>
</dbReference>
<dbReference type="eggNOG" id="COG0477">
    <property type="taxonomic scope" value="Bacteria"/>
</dbReference>
<gene>
    <name evidence="10" type="ordered locus">Acry_2437</name>
</gene>
<dbReference type="PANTHER" id="PTHR23501">
    <property type="entry name" value="MAJOR FACILITATOR SUPERFAMILY"/>
    <property type="match status" value="1"/>
</dbReference>
<dbReference type="Proteomes" id="UP000000245">
    <property type="component" value="Chromosome"/>
</dbReference>
<dbReference type="InterPro" id="IPR036259">
    <property type="entry name" value="MFS_trans_sf"/>
</dbReference>
<dbReference type="KEGG" id="acr:Acry_2437"/>
<dbReference type="EMBL" id="CP000697">
    <property type="protein sequence ID" value="ABQ31630.1"/>
    <property type="molecule type" value="Genomic_DNA"/>
</dbReference>
<feature type="transmembrane region" description="Helical" evidence="8">
    <location>
        <begin position="265"/>
        <end position="290"/>
    </location>
</feature>
<feature type="transmembrane region" description="Helical" evidence="8">
    <location>
        <begin position="162"/>
        <end position="184"/>
    </location>
</feature>
<dbReference type="FunFam" id="1.20.1720.10:FF:000004">
    <property type="entry name" value="EmrB/QacA family drug resistance transporter"/>
    <property type="match status" value="1"/>
</dbReference>
<dbReference type="InterPro" id="IPR011701">
    <property type="entry name" value="MFS"/>
</dbReference>
<dbReference type="GO" id="GO:0005886">
    <property type="term" value="C:plasma membrane"/>
    <property type="evidence" value="ECO:0007669"/>
    <property type="project" value="UniProtKB-SubCell"/>
</dbReference>
<evidence type="ECO:0000256" key="8">
    <source>
        <dbReference type="SAM" id="Phobius"/>
    </source>
</evidence>
<feature type="region of interest" description="Disordered" evidence="7">
    <location>
        <begin position="474"/>
        <end position="494"/>
    </location>
</feature>
<dbReference type="Gene3D" id="1.20.1720.10">
    <property type="entry name" value="Multidrug resistance protein D"/>
    <property type="match status" value="1"/>
</dbReference>
<dbReference type="Gene3D" id="1.20.1250.20">
    <property type="entry name" value="MFS general substrate transporter like domains"/>
    <property type="match status" value="1"/>
</dbReference>
<keyword evidence="11" id="KW-1185">Reference proteome</keyword>
<dbReference type="Pfam" id="PF07690">
    <property type="entry name" value="MFS_1"/>
    <property type="match status" value="1"/>
</dbReference>
<feature type="transmembrane region" description="Helical" evidence="8">
    <location>
        <begin position="332"/>
        <end position="350"/>
    </location>
</feature>
<feature type="transmembrane region" description="Helical" evidence="8">
    <location>
        <begin position="302"/>
        <end position="320"/>
    </location>
</feature>
<dbReference type="HOGENOM" id="CLU_000960_22_3_5"/>
<dbReference type="SUPFAM" id="SSF103473">
    <property type="entry name" value="MFS general substrate transporter"/>
    <property type="match status" value="1"/>
</dbReference>
<evidence type="ECO:0000256" key="6">
    <source>
        <dbReference type="ARBA" id="ARBA00023136"/>
    </source>
</evidence>
<dbReference type="GO" id="GO:0022857">
    <property type="term" value="F:transmembrane transporter activity"/>
    <property type="evidence" value="ECO:0007669"/>
    <property type="project" value="InterPro"/>
</dbReference>
<dbReference type="InterPro" id="IPR001958">
    <property type="entry name" value="Tet-R_TetA/multi-R_MdtG-like"/>
</dbReference>
<dbReference type="RefSeq" id="WP_012040060.1">
    <property type="nucleotide sequence ID" value="NC_009484.1"/>
</dbReference>
<reference evidence="10 11" key="1">
    <citation type="submission" date="2007-05" db="EMBL/GenBank/DDBJ databases">
        <title>Complete sequence of chromosome of Acidiphilium cryptum JF-5.</title>
        <authorList>
            <consortium name="US DOE Joint Genome Institute"/>
            <person name="Copeland A."/>
            <person name="Lucas S."/>
            <person name="Lapidus A."/>
            <person name="Barry K."/>
            <person name="Detter J.C."/>
            <person name="Glavina del Rio T."/>
            <person name="Hammon N."/>
            <person name="Israni S."/>
            <person name="Dalin E."/>
            <person name="Tice H."/>
            <person name="Pitluck S."/>
            <person name="Sims D."/>
            <person name="Brettin T."/>
            <person name="Bruce D."/>
            <person name="Han C."/>
            <person name="Schmutz J."/>
            <person name="Larimer F."/>
            <person name="Land M."/>
            <person name="Hauser L."/>
            <person name="Kyrpides N."/>
            <person name="Kim E."/>
            <person name="Magnuson T."/>
            <person name="Richardson P."/>
        </authorList>
    </citation>
    <scope>NUCLEOTIDE SEQUENCE [LARGE SCALE GENOMIC DNA]</scope>
    <source>
        <strain evidence="10 11">JF-5</strain>
    </source>
</reference>
<evidence type="ECO:0000256" key="3">
    <source>
        <dbReference type="ARBA" id="ARBA00022475"/>
    </source>
</evidence>
<name>A5G198_ACICJ</name>
<evidence type="ECO:0000256" key="7">
    <source>
        <dbReference type="SAM" id="MobiDB-lite"/>
    </source>
</evidence>
<protein>
    <submittedName>
        <fullName evidence="10">Major facilitator superfamily MFS_1</fullName>
    </submittedName>
</protein>
<feature type="transmembrane region" description="Helical" evidence="8">
    <location>
        <begin position="224"/>
        <end position="244"/>
    </location>
</feature>
<feature type="transmembrane region" description="Helical" evidence="8">
    <location>
        <begin position="196"/>
        <end position="218"/>
    </location>
</feature>
<evidence type="ECO:0000256" key="5">
    <source>
        <dbReference type="ARBA" id="ARBA00022989"/>
    </source>
</evidence>
<accession>A5G198</accession>
<evidence type="ECO:0000313" key="10">
    <source>
        <dbReference type="EMBL" id="ABQ31630.1"/>
    </source>
</evidence>
<comment type="subcellular location">
    <subcellularLocation>
        <location evidence="1">Cell membrane</location>
        <topology evidence="1">Multi-pass membrane protein</topology>
    </subcellularLocation>
</comment>
<feature type="transmembrane region" description="Helical" evidence="8">
    <location>
        <begin position="12"/>
        <end position="33"/>
    </location>
</feature>
<keyword evidence="5 8" id="KW-1133">Transmembrane helix</keyword>
<evidence type="ECO:0000313" key="11">
    <source>
        <dbReference type="Proteomes" id="UP000000245"/>
    </source>
</evidence>
<dbReference type="PANTHER" id="PTHR23501:SF197">
    <property type="entry name" value="COMD"/>
    <property type="match status" value="1"/>
</dbReference>
<evidence type="ECO:0000256" key="2">
    <source>
        <dbReference type="ARBA" id="ARBA00022448"/>
    </source>
</evidence>
<dbReference type="STRING" id="349163.Acry_2437"/>
<dbReference type="AlphaFoldDB" id="A5G198"/>
<organism evidence="10 11">
    <name type="scientific">Acidiphilium cryptum (strain JF-5)</name>
    <dbReference type="NCBI Taxonomy" id="349163"/>
    <lineage>
        <taxon>Bacteria</taxon>
        <taxon>Pseudomonadati</taxon>
        <taxon>Pseudomonadota</taxon>
        <taxon>Alphaproteobacteria</taxon>
        <taxon>Acetobacterales</taxon>
        <taxon>Acidocellaceae</taxon>
        <taxon>Acidiphilium</taxon>
    </lineage>
</organism>
<dbReference type="InterPro" id="IPR020846">
    <property type="entry name" value="MFS_dom"/>
</dbReference>
<evidence type="ECO:0000259" key="9">
    <source>
        <dbReference type="PROSITE" id="PS50850"/>
    </source>
</evidence>
<evidence type="ECO:0000256" key="1">
    <source>
        <dbReference type="ARBA" id="ARBA00004651"/>
    </source>
</evidence>
<keyword evidence="6 8" id="KW-0472">Membrane</keyword>
<feature type="transmembrane region" description="Helical" evidence="8">
    <location>
        <begin position="392"/>
        <end position="418"/>
    </location>
</feature>
<evidence type="ECO:0000256" key="4">
    <source>
        <dbReference type="ARBA" id="ARBA00022692"/>
    </source>
</evidence>
<dbReference type="CDD" id="cd17502">
    <property type="entry name" value="MFS_Azr1_MDR_like"/>
    <property type="match status" value="1"/>
</dbReference>
<sequence>MEYTHRQRLQVISGIILCILLAAIDQTVVIPAVPAMAAGLHGFSHLSWVVTAYLLTSTATTPLYGRLSDQFGRRQTLIPSIALFVLASCVCATAETLPWLIAGRALQGVGGGGLMAIAQAAIADVVSPRERGKYQAYMAGTWGVASTAGPVVGGWVTDHLSWQWIFWFNVPLGLAALVLSQIGLRQLRTVARGGRIDYEGAALLTCAVTAFLIGLSWGGRNYPWLSAPVIGIFAAGFALIAALWRWEARAAVPLLPMRLFGSASFVRLVGIGFLTALAMFSAIFLLPLFFQLVYRANAAQSGWDIMPFMIASTIGAYAAGQVARRTGRTRKLLIGGLVVGTAGFVLLGLLPRATPLGLVVFNCFVMGLGIGFVLPSNLVAVQNAATRHDVGAATATLLLLRAMGGAFGATIAGAVLLLRLGRQIDAPGAAAERAMAANPALPAAFHAAFLITAGFALLGLVAAIRVEDTPLRETVATDGTDTDEADAEPAAIGH</sequence>
<keyword evidence="2" id="KW-0813">Transport</keyword>
<feature type="transmembrane region" description="Helical" evidence="8">
    <location>
        <begin position="356"/>
        <end position="380"/>
    </location>
</feature>
<feature type="domain" description="Major facilitator superfamily (MFS) profile" evidence="9">
    <location>
        <begin position="11"/>
        <end position="471"/>
    </location>
</feature>
<feature type="transmembrane region" description="Helical" evidence="8">
    <location>
        <begin position="443"/>
        <end position="464"/>
    </location>
</feature>
<keyword evidence="3" id="KW-1003">Cell membrane</keyword>
<keyword evidence="4 8" id="KW-0812">Transmembrane</keyword>